<dbReference type="GO" id="GO:0006281">
    <property type="term" value="P:DNA repair"/>
    <property type="evidence" value="ECO:0007669"/>
    <property type="project" value="TreeGrafter"/>
</dbReference>
<dbReference type="NCBIfam" id="TIGR01549">
    <property type="entry name" value="HAD-SF-IA-v1"/>
    <property type="match status" value="1"/>
</dbReference>
<comment type="caution">
    <text evidence="2">The sequence shown here is derived from an EMBL/GenBank/DDBJ whole genome shotgun (WGS) entry which is preliminary data.</text>
</comment>
<evidence type="ECO:0000259" key="1">
    <source>
        <dbReference type="PROSITE" id="PS51462"/>
    </source>
</evidence>
<protein>
    <submittedName>
        <fullName evidence="2">NUDIX hydrolase N-terminal domain-containing protein</fullName>
    </submittedName>
</protein>
<dbReference type="InterPro" id="IPR006439">
    <property type="entry name" value="HAD-SF_hydro_IA"/>
</dbReference>
<dbReference type="InterPro" id="IPR015797">
    <property type="entry name" value="NUDIX_hydrolase-like_dom_sf"/>
</dbReference>
<dbReference type="SUPFAM" id="SSF56784">
    <property type="entry name" value="HAD-like"/>
    <property type="match status" value="1"/>
</dbReference>
<dbReference type="SFLD" id="SFLDS00003">
    <property type="entry name" value="Haloacid_Dehalogenase"/>
    <property type="match status" value="1"/>
</dbReference>
<dbReference type="InterPro" id="IPR041492">
    <property type="entry name" value="HAD_2"/>
</dbReference>
<dbReference type="EMBL" id="DXDD01000008">
    <property type="protein sequence ID" value="HIY59227.1"/>
    <property type="molecule type" value="Genomic_DNA"/>
</dbReference>
<dbReference type="InterPro" id="IPR036412">
    <property type="entry name" value="HAD-like_sf"/>
</dbReference>
<accession>A0A9D2C4J0</accession>
<keyword evidence="2" id="KW-0378">Hydrolase</keyword>
<dbReference type="CDD" id="cd18889">
    <property type="entry name" value="NUDIX_ADPRase"/>
    <property type="match status" value="1"/>
</dbReference>
<dbReference type="InterPro" id="IPR000086">
    <property type="entry name" value="NUDIX_hydrolase_dom"/>
</dbReference>
<name>A0A9D2C4J0_9FIRM</name>
<dbReference type="SUPFAM" id="SSF55811">
    <property type="entry name" value="Nudix"/>
    <property type="match status" value="1"/>
</dbReference>
<reference evidence="2" key="2">
    <citation type="submission" date="2021-04" db="EMBL/GenBank/DDBJ databases">
        <authorList>
            <person name="Gilroy R."/>
        </authorList>
    </citation>
    <scope>NUCLEOTIDE SEQUENCE</scope>
    <source>
        <strain evidence="2">ChiSxjej3B15-24422</strain>
    </source>
</reference>
<dbReference type="Gene3D" id="1.10.150.240">
    <property type="entry name" value="Putative phosphatase, domain 2"/>
    <property type="match status" value="1"/>
</dbReference>
<dbReference type="Gene3D" id="3.90.79.10">
    <property type="entry name" value="Nucleoside Triphosphate Pyrophosphohydrolase"/>
    <property type="match status" value="1"/>
</dbReference>
<dbReference type="Gene3D" id="3.40.50.1000">
    <property type="entry name" value="HAD superfamily/HAD-like"/>
    <property type="match status" value="1"/>
</dbReference>
<reference evidence="2" key="1">
    <citation type="journal article" date="2021" name="PeerJ">
        <title>Extensive microbial diversity within the chicken gut microbiome revealed by metagenomics and culture.</title>
        <authorList>
            <person name="Gilroy R."/>
            <person name="Ravi A."/>
            <person name="Getino M."/>
            <person name="Pursley I."/>
            <person name="Horton D.L."/>
            <person name="Alikhan N.F."/>
            <person name="Baker D."/>
            <person name="Gharbi K."/>
            <person name="Hall N."/>
            <person name="Watson M."/>
            <person name="Adriaenssens E.M."/>
            <person name="Foster-Nyarko E."/>
            <person name="Jarju S."/>
            <person name="Secka A."/>
            <person name="Antonio M."/>
            <person name="Oren A."/>
            <person name="Chaudhuri R.R."/>
            <person name="La Ragione R."/>
            <person name="Hildebrand F."/>
            <person name="Pallen M.J."/>
        </authorList>
    </citation>
    <scope>NUCLEOTIDE SEQUENCE</scope>
    <source>
        <strain evidence="2">ChiSxjej3B15-24422</strain>
    </source>
</reference>
<gene>
    <name evidence="2" type="ORF">H9831_00885</name>
</gene>
<organism evidence="2 3">
    <name type="scientific">Candidatus Eisenbergiella pullistercoris</name>
    <dbReference type="NCBI Taxonomy" id="2838555"/>
    <lineage>
        <taxon>Bacteria</taxon>
        <taxon>Bacillati</taxon>
        <taxon>Bacillota</taxon>
        <taxon>Clostridia</taxon>
        <taxon>Lachnospirales</taxon>
        <taxon>Lachnospiraceae</taxon>
        <taxon>Eisenbergiella</taxon>
    </lineage>
</organism>
<dbReference type="InterPro" id="IPR050155">
    <property type="entry name" value="HAD-like_hydrolase_sf"/>
</dbReference>
<evidence type="ECO:0000313" key="3">
    <source>
        <dbReference type="Proteomes" id="UP000824007"/>
    </source>
</evidence>
<dbReference type="GO" id="GO:0008967">
    <property type="term" value="F:phosphoglycolate phosphatase activity"/>
    <property type="evidence" value="ECO:0007669"/>
    <property type="project" value="TreeGrafter"/>
</dbReference>
<dbReference type="PANTHER" id="PTHR43434">
    <property type="entry name" value="PHOSPHOGLYCOLATE PHOSPHATASE"/>
    <property type="match status" value="1"/>
</dbReference>
<dbReference type="SFLD" id="SFLDG01129">
    <property type="entry name" value="C1.5:_HAD__Beta-PGM__Phosphata"/>
    <property type="match status" value="1"/>
</dbReference>
<dbReference type="Pfam" id="PF00293">
    <property type="entry name" value="NUDIX"/>
    <property type="match status" value="1"/>
</dbReference>
<dbReference type="InterPro" id="IPR023198">
    <property type="entry name" value="PGP-like_dom2"/>
</dbReference>
<dbReference type="Pfam" id="PF13419">
    <property type="entry name" value="HAD_2"/>
    <property type="match status" value="1"/>
</dbReference>
<feature type="domain" description="Nudix hydrolase" evidence="1">
    <location>
        <begin position="286"/>
        <end position="411"/>
    </location>
</feature>
<evidence type="ECO:0000313" key="2">
    <source>
        <dbReference type="EMBL" id="HIY59227.1"/>
    </source>
</evidence>
<proteinExistence type="predicted"/>
<sequence length="424" mass="47474">MRKKKHIIFDVDGTLVDSRDAILSSLQEMLRKKTGRETEKEQLTFALGITGEDGLRKLGILEGEMDDAMKLWLSLMPKYGDRIRIFSGIRELLAQLKERGFHLGIATSRTKAELSADGACGLAECFDMIICADDTERHKPSGDPVKEYLRRMNADPEDAVYIGDTKNDMLCAKDAGVEGALALWGCVSAAHIRADYYLNQPAAVLEAFGGEAGFTGNEGKDWPQLLKWAMELQFIAQAGLTYSRDRFDLERFERIRQMAAEMTSASTGESFGRVEGLFQEQCGYQTPKLDTRAALVEDGRILLVQESDGRWALPGGWVDEDQTIYENTVKEVQEESGLTAAPVRLIALQDQHRRNTPPNLFSICKVFVLCEPVEGKFRENAETLQCGWFLPDELPELAREKTTEEQIRLCFAAAADPNWAPLFD</sequence>
<dbReference type="GO" id="GO:0005829">
    <property type="term" value="C:cytosol"/>
    <property type="evidence" value="ECO:0007669"/>
    <property type="project" value="TreeGrafter"/>
</dbReference>
<dbReference type="PROSITE" id="PS51462">
    <property type="entry name" value="NUDIX"/>
    <property type="match status" value="1"/>
</dbReference>
<dbReference type="PANTHER" id="PTHR43434:SF26">
    <property type="entry name" value="PYROPHOSPHATASE PPAX"/>
    <property type="match status" value="1"/>
</dbReference>
<dbReference type="InterPro" id="IPR059176">
    <property type="entry name" value="UDP-X_N"/>
</dbReference>
<dbReference type="InterPro" id="IPR023214">
    <property type="entry name" value="HAD_sf"/>
</dbReference>
<dbReference type="Gene3D" id="6.10.250.1120">
    <property type="match status" value="1"/>
</dbReference>
<dbReference type="Proteomes" id="UP000824007">
    <property type="component" value="Unassembled WGS sequence"/>
</dbReference>
<dbReference type="PRINTS" id="PR00413">
    <property type="entry name" value="HADHALOGNASE"/>
</dbReference>
<dbReference type="AlphaFoldDB" id="A0A9D2C4J0"/>
<dbReference type="Pfam" id="PF12535">
    <property type="entry name" value="Nudix_N"/>
    <property type="match status" value="1"/>
</dbReference>